<dbReference type="AlphaFoldDB" id="A0A4R6QHF8"/>
<dbReference type="GO" id="GO:0022904">
    <property type="term" value="P:respiratory electron transport chain"/>
    <property type="evidence" value="ECO:0007669"/>
    <property type="project" value="InterPro"/>
</dbReference>
<keyword evidence="1" id="KW-0812">Transmembrane</keyword>
<feature type="transmembrane region" description="Helical" evidence="1">
    <location>
        <begin position="52"/>
        <end position="70"/>
    </location>
</feature>
<dbReference type="GO" id="GO:0016020">
    <property type="term" value="C:membrane"/>
    <property type="evidence" value="ECO:0007669"/>
    <property type="project" value="InterPro"/>
</dbReference>
<organism evidence="2 3">
    <name type="scientific">Flavobacterium dankookense</name>
    <dbReference type="NCBI Taxonomy" id="706186"/>
    <lineage>
        <taxon>Bacteria</taxon>
        <taxon>Pseudomonadati</taxon>
        <taxon>Bacteroidota</taxon>
        <taxon>Flavobacteriia</taxon>
        <taxon>Flavobacteriales</taxon>
        <taxon>Flavobacteriaceae</taxon>
        <taxon>Flavobacterium</taxon>
    </lineage>
</organism>
<dbReference type="InterPro" id="IPR013833">
    <property type="entry name" value="Cyt_c_oxidase_su3_a-hlx"/>
</dbReference>
<dbReference type="GO" id="GO:0004129">
    <property type="term" value="F:cytochrome-c oxidase activity"/>
    <property type="evidence" value="ECO:0007669"/>
    <property type="project" value="InterPro"/>
</dbReference>
<dbReference type="PANTHER" id="PTHR37692:SF1">
    <property type="entry name" value="DUF420 DOMAIN-CONTAINING PROTEIN"/>
    <property type="match status" value="1"/>
</dbReference>
<gene>
    <name evidence="2" type="ORF">BC748_0219</name>
</gene>
<keyword evidence="3" id="KW-1185">Reference proteome</keyword>
<dbReference type="Proteomes" id="UP000295260">
    <property type="component" value="Unassembled WGS sequence"/>
</dbReference>
<evidence type="ECO:0000313" key="3">
    <source>
        <dbReference type="Proteomes" id="UP000295260"/>
    </source>
</evidence>
<accession>A0A4R6QHF8</accession>
<dbReference type="InterPro" id="IPR007352">
    <property type="entry name" value="DUF420"/>
</dbReference>
<dbReference type="PANTHER" id="PTHR37692">
    <property type="entry name" value="HYPOTHETICAL MEMBRANE SPANNING PROTEIN"/>
    <property type="match status" value="1"/>
</dbReference>
<dbReference type="RefSeq" id="WP_133531610.1">
    <property type="nucleotide sequence ID" value="NZ_SNXR01000004.1"/>
</dbReference>
<sequence>MSSQDKNSLEYRFKNAIVVVSILIPVAVAILFNIKLKDFGIKVEPFSFLPPIYATINGITALLLIFGVTAIKNGNRARHQKLMTYAIACSVAFLVMYVAYHLTADSTKFGDSNHDGILSDAEKLAVGSMRLVYFFILISHILLSIIIIPLVLFTYVRALAERFDRHKKLAKITFPIWLYVAITGVVVYLMISPYYAN</sequence>
<feature type="transmembrane region" description="Helical" evidence="1">
    <location>
        <begin position="131"/>
        <end position="156"/>
    </location>
</feature>
<feature type="transmembrane region" description="Helical" evidence="1">
    <location>
        <begin position="12"/>
        <end position="32"/>
    </location>
</feature>
<proteinExistence type="predicted"/>
<keyword evidence="1" id="KW-1133">Transmembrane helix</keyword>
<name>A0A4R6QHF8_9FLAO</name>
<feature type="transmembrane region" description="Helical" evidence="1">
    <location>
        <begin position="82"/>
        <end position="100"/>
    </location>
</feature>
<protein>
    <submittedName>
        <fullName evidence="2">Putative membrane protein</fullName>
    </submittedName>
</protein>
<evidence type="ECO:0000313" key="2">
    <source>
        <dbReference type="EMBL" id="TDP61442.1"/>
    </source>
</evidence>
<dbReference type="EMBL" id="SNXR01000004">
    <property type="protein sequence ID" value="TDP61442.1"/>
    <property type="molecule type" value="Genomic_DNA"/>
</dbReference>
<keyword evidence="1" id="KW-0472">Membrane</keyword>
<dbReference type="Gene3D" id="1.20.120.80">
    <property type="entry name" value="Cytochrome c oxidase, subunit III, four-helix bundle"/>
    <property type="match status" value="1"/>
</dbReference>
<evidence type="ECO:0000256" key="1">
    <source>
        <dbReference type="SAM" id="Phobius"/>
    </source>
</evidence>
<comment type="caution">
    <text evidence="2">The sequence shown here is derived from an EMBL/GenBank/DDBJ whole genome shotgun (WGS) entry which is preliminary data.</text>
</comment>
<dbReference type="Pfam" id="PF04238">
    <property type="entry name" value="DUF420"/>
    <property type="match status" value="1"/>
</dbReference>
<dbReference type="OrthoDB" id="9811380at2"/>
<reference evidence="2 3" key="1">
    <citation type="submission" date="2019-03" db="EMBL/GenBank/DDBJ databases">
        <title>Genomic Encyclopedia of Archaeal and Bacterial Type Strains, Phase II (KMG-II): from individual species to whole genera.</title>
        <authorList>
            <person name="Goeker M."/>
        </authorList>
    </citation>
    <scope>NUCLEOTIDE SEQUENCE [LARGE SCALE GENOMIC DNA]</scope>
    <source>
        <strain evidence="2 3">DSM 25687</strain>
    </source>
</reference>
<feature type="transmembrane region" description="Helical" evidence="1">
    <location>
        <begin position="176"/>
        <end position="196"/>
    </location>
</feature>